<protein>
    <submittedName>
        <fullName evidence="10">Endonuclease III</fullName>
        <ecNumber evidence="10">4.2.99.18</ecNumber>
    </submittedName>
</protein>
<dbReference type="PROSITE" id="PS00764">
    <property type="entry name" value="ENDONUCLEASE_III_1"/>
    <property type="match status" value="1"/>
</dbReference>
<dbReference type="GO" id="GO:0051536">
    <property type="term" value="F:iron-sulfur cluster binding"/>
    <property type="evidence" value="ECO:0007669"/>
    <property type="project" value="UniProtKB-KW"/>
</dbReference>
<dbReference type="InterPro" id="IPR011257">
    <property type="entry name" value="DNA_glycosylase"/>
</dbReference>
<comment type="similarity">
    <text evidence="2">Belongs to the Nth/MutY family.</text>
</comment>
<keyword evidence="4" id="KW-0227">DNA damage</keyword>
<evidence type="ECO:0000256" key="1">
    <source>
        <dbReference type="ARBA" id="ARBA00001966"/>
    </source>
</evidence>
<keyword evidence="10" id="KW-0255">Endonuclease</keyword>
<dbReference type="GO" id="GO:0140078">
    <property type="term" value="F:class I DNA-(apurinic or apyrimidinic site) endonuclease activity"/>
    <property type="evidence" value="ECO:0007669"/>
    <property type="project" value="UniProtKB-EC"/>
</dbReference>
<evidence type="ECO:0000256" key="9">
    <source>
        <dbReference type="ARBA" id="ARBA00023295"/>
    </source>
</evidence>
<evidence type="ECO:0000256" key="4">
    <source>
        <dbReference type="ARBA" id="ARBA00022763"/>
    </source>
</evidence>
<dbReference type="InterPro" id="IPR023170">
    <property type="entry name" value="HhH_base_excis_C"/>
</dbReference>
<organism evidence="10">
    <name type="scientific">uncultured Thermomicrobiales bacterium</name>
    <dbReference type="NCBI Taxonomy" id="1645740"/>
    <lineage>
        <taxon>Bacteria</taxon>
        <taxon>Pseudomonadati</taxon>
        <taxon>Thermomicrobiota</taxon>
        <taxon>Thermomicrobia</taxon>
        <taxon>Thermomicrobiales</taxon>
        <taxon>environmental samples</taxon>
    </lineage>
</organism>
<evidence type="ECO:0000256" key="6">
    <source>
        <dbReference type="ARBA" id="ARBA00023004"/>
    </source>
</evidence>
<dbReference type="GO" id="GO:0016798">
    <property type="term" value="F:hydrolase activity, acting on glycosyl bonds"/>
    <property type="evidence" value="ECO:0007669"/>
    <property type="project" value="UniProtKB-KW"/>
</dbReference>
<evidence type="ECO:0000256" key="2">
    <source>
        <dbReference type="ARBA" id="ARBA00008343"/>
    </source>
</evidence>
<dbReference type="EMBL" id="CADCWE010000261">
    <property type="protein sequence ID" value="CAA9564371.1"/>
    <property type="molecule type" value="Genomic_DNA"/>
</dbReference>
<keyword evidence="6" id="KW-0408">Iron</keyword>
<keyword evidence="7" id="KW-0411">Iron-sulfur</keyword>
<dbReference type="EC" id="4.2.99.18" evidence="10"/>
<dbReference type="SUPFAM" id="SSF48150">
    <property type="entry name" value="DNA-glycosylase"/>
    <property type="match status" value="1"/>
</dbReference>
<dbReference type="InterPro" id="IPR004035">
    <property type="entry name" value="Endouclease-III_FeS-bd_BS"/>
</dbReference>
<dbReference type="AlphaFoldDB" id="A0A6J4V4D4"/>
<keyword evidence="10" id="KW-0456">Lyase</keyword>
<evidence type="ECO:0000256" key="5">
    <source>
        <dbReference type="ARBA" id="ARBA00022801"/>
    </source>
</evidence>
<evidence type="ECO:0000256" key="7">
    <source>
        <dbReference type="ARBA" id="ARBA00023014"/>
    </source>
</evidence>
<accession>A0A6J4V4D4</accession>
<keyword evidence="10" id="KW-0540">Nuclease</keyword>
<gene>
    <name evidence="10" type="ORF">AVDCRST_MAG73-4019</name>
</gene>
<keyword evidence="9" id="KW-0326">Glycosidase</keyword>
<sequence>MTALDTVFPAEYRVEINRLLVPFGKRVCTGVRPKCSTCPVLDPCRQVGVTSSR</sequence>
<dbReference type="GO" id="GO:0046872">
    <property type="term" value="F:metal ion binding"/>
    <property type="evidence" value="ECO:0007669"/>
    <property type="project" value="UniProtKB-KW"/>
</dbReference>
<reference evidence="10" key="1">
    <citation type="submission" date="2020-02" db="EMBL/GenBank/DDBJ databases">
        <authorList>
            <person name="Meier V. D."/>
        </authorList>
    </citation>
    <scope>NUCLEOTIDE SEQUENCE</scope>
    <source>
        <strain evidence="10">AVDCRST_MAG73</strain>
    </source>
</reference>
<proteinExistence type="inferred from homology"/>
<evidence type="ECO:0000256" key="3">
    <source>
        <dbReference type="ARBA" id="ARBA00022723"/>
    </source>
</evidence>
<evidence type="ECO:0000256" key="8">
    <source>
        <dbReference type="ARBA" id="ARBA00023204"/>
    </source>
</evidence>
<dbReference type="Gene3D" id="1.10.1670.10">
    <property type="entry name" value="Helix-hairpin-Helix base-excision DNA repair enzymes (C-terminal)"/>
    <property type="match status" value="1"/>
</dbReference>
<keyword evidence="5" id="KW-0378">Hydrolase</keyword>
<keyword evidence="8" id="KW-0234">DNA repair</keyword>
<name>A0A6J4V4D4_9BACT</name>
<keyword evidence="3" id="KW-0479">Metal-binding</keyword>
<comment type="cofactor">
    <cofactor evidence="1">
        <name>[4Fe-4S] cluster</name>
        <dbReference type="ChEBI" id="CHEBI:49883"/>
    </cofactor>
</comment>
<evidence type="ECO:0000313" key="10">
    <source>
        <dbReference type="EMBL" id="CAA9564371.1"/>
    </source>
</evidence>
<dbReference type="GO" id="GO:0006281">
    <property type="term" value="P:DNA repair"/>
    <property type="evidence" value="ECO:0007669"/>
    <property type="project" value="UniProtKB-KW"/>
</dbReference>